<sequence>MISTTLLYRATLLAGVCFPMALPMRGRLHAAETEVGQRDFSAEAEAAHHGDRFETLRDPELRRHYLDQIESGQRPELEKMWSGQAEPGPSSPQPPQQLPPEIRQLQQALGGPQVDRYSSLRTESAAGDPHRPPLSHPAIPAAGAIRALRDGAAKLDEIANRLEQLELYPQADALRQQAQRLRLDARGPGALAIPAEAAPRPTPAQWFDSGAPTLPDGGSPTPHLRPSRHAPELRPMPSAPIAPPALEPVPQPENPSDPPKPQPLLDSPEATPQPDVEVEG</sequence>
<dbReference type="Proteomes" id="UP000317909">
    <property type="component" value="Chromosome"/>
</dbReference>
<feature type="compositionally biased region" description="Basic and acidic residues" evidence="1">
    <location>
        <begin position="68"/>
        <end position="79"/>
    </location>
</feature>
<dbReference type="AlphaFoldDB" id="A0A517TVZ5"/>
<dbReference type="RefSeq" id="WP_145432098.1">
    <property type="nucleotide sequence ID" value="NZ_CP036339.1"/>
</dbReference>
<gene>
    <name evidence="2" type="ORF">I41_17180</name>
</gene>
<evidence type="ECO:0000313" key="3">
    <source>
        <dbReference type="Proteomes" id="UP000317909"/>
    </source>
</evidence>
<dbReference type="EMBL" id="CP036339">
    <property type="protein sequence ID" value="QDT72538.1"/>
    <property type="molecule type" value="Genomic_DNA"/>
</dbReference>
<accession>A0A517TVZ5</accession>
<dbReference type="OrthoDB" id="9969542at2"/>
<evidence type="ECO:0000256" key="1">
    <source>
        <dbReference type="SAM" id="MobiDB-lite"/>
    </source>
</evidence>
<reference evidence="2 3" key="1">
    <citation type="submission" date="2019-02" db="EMBL/GenBank/DDBJ databases">
        <title>Deep-cultivation of Planctomycetes and their phenomic and genomic characterization uncovers novel biology.</title>
        <authorList>
            <person name="Wiegand S."/>
            <person name="Jogler M."/>
            <person name="Boedeker C."/>
            <person name="Pinto D."/>
            <person name="Vollmers J."/>
            <person name="Rivas-Marin E."/>
            <person name="Kohn T."/>
            <person name="Peeters S.H."/>
            <person name="Heuer A."/>
            <person name="Rast P."/>
            <person name="Oberbeckmann S."/>
            <person name="Bunk B."/>
            <person name="Jeske O."/>
            <person name="Meyerdierks A."/>
            <person name="Storesund J.E."/>
            <person name="Kallscheuer N."/>
            <person name="Luecker S."/>
            <person name="Lage O.M."/>
            <person name="Pohl T."/>
            <person name="Merkel B.J."/>
            <person name="Hornburger P."/>
            <person name="Mueller R.-W."/>
            <person name="Bruemmer F."/>
            <person name="Labrenz M."/>
            <person name="Spormann A.M."/>
            <person name="Op den Camp H."/>
            <person name="Overmann J."/>
            <person name="Amann R."/>
            <person name="Jetten M.S.M."/>
            <person name="Mascher T."/>
            <person name="Medema M.H."/>
            <person name="Devos D.P."/>
            <person name="Kaster A.-K."/>
            <person name="Ovreas L."/>
            <person name="Rohde M."/>
            <person name="Galperin M.Y."/>
            <person name="Jogler C."/>
        </authorList>
    </citation>
    <scope>NUCLEOTIDE SEQUENCE [LARGE SCALE GENOMIC DNA]</scope>
    <source>
        <strain evidence="2 3">I41</strain>
    </source>
</reference>
<proteinExistence type="predicted"/>
<feature type="compositionally biased region" description="Pro residues" evidence="1">
    <location>
        <begin position="89"/>
        <end position="98"/>
    </location>
</feature>
<organism evidence="2 3">
    <name type="scientific">Lacipirellula limnantheis</name>
    <dbReference type="NCBI Taxonomy" id="2528024"/>
    <lineage>
        <taxon>Bacteria</taxon>
        <taxon>Pseudomonadati</taxon>
        <taxon>Planctomycetota</taxon>
        <taxon>Planctomycetia</taxon>
        <taxon>Pirellulales</taxon>
        <taxon>Lacipirellulaceae</taxon>
        <taxon>Lacipirellula</taxon>
    </lineage>
</organism>
<keyword evidence="3" id="KW-1185">Reference proteome</keyword>
<feature type="region of interest" description="Disordered" evidence="1">
    <location>
        <begin position="194"/>
        <end position="280"/>
    </location>
</feature>
<name>A0A517TVZ5_9BACT</name>
<dbReference type="KEGG" id="llh:I41_17180"/>
<evidence type="ECO:0000313" key="2">
    <source>
        <dbReference type="EMBL" id="QDT72538.1"/>
    </source>
</evidence>
<feature type="region of interest" description="Disordered" evidence="1">
    <location>
        <begin position="68"/>
        <end position="98"/>
    </location>
</feature>
<protein>
    <submittedName>
        <fullName evidence="2">Uncharacterized protein</fullName>
    </submittedName>
</protein>
<feature type="compositionally biased region" description="Pro residues" evidence="1">
    <location>
        <begin position="237"/>
        <end position="262"/>
    </location>
</feature>